<dbReference type="Proteomes" id="UP001139354">
    <property type="component" value="Unassembled WGS sequence"/>
</dbReference>
<feature type="active site" description="Nucleophile" evidence="4">
    <location>
        <position position="8"/>
    </location>
</feature>
<dbReference type="Pfam" id="PF01451">
    <property type="entry name" value="LMWPc"/>
    <property type="match status" value="1"/>
</dbReference>
<name>A0A9X1LYH2_9MICO</name>
<accession>A0A9X1LYH2</accession>
<dbReference type="AlphaFoldDB" id="A0A9X1LYH2"/>
<sequence>MFEILTVCTGNICRSPLAAQLLQSRLADFAPRVLSAGTRGLTDTPMTAEAAHLAAHYGVAADLSSAHRSRWLREGDLDSPDLILAMTREHRREVAELAPARLRSTFTIREFARLAEGLSDDEIRAHADSAGADAAARVRAVAGAVGARRGMVEPVADPADDDVVDPYRRSWETYVRSADQLVPAVDGVVRTLRVALATT</sequence>
<gene>
    <name evidence="6" type="ORF">KEC57_17915</name>
</gene>
<proteinExistence type="inferred from homology"/>
<reference evidence="6" key="1">
    <citation type="submission" date="2021-04" db="EMBL/GenBank/DDBJ databases">
        <title>Microbacterium tenobrionis sp. nov. and Microbacterium allomyrinae sp. nov., isolated from larvae of Tenobrio molitor and Allomyrina dichotoma, respectively.</title>
        <authorList>
            <person name="Lee S.D."/>
        </authorList>
    </citation>
    <scope>NUCLEOTIDE SEQUENCE</scope>
    <source>
        <strain evidence="6">BWT-G7</strain>
    </source>
</reference>
<organism evidence="6 7">
    <name type="scientific">Microbacterium allomyrinae</name>
    <dbReference type="NCBI Taxonomy" id="2830666"/>
    <lineage>
        <taxon>Bacteria</taxon>
        <taxon>Bacillati</taxon>
        <taxon>Actinomycetota</taxon>
        <taxon>Actinomycetes</taxon>
        <taxon>Micrococcales</taxon>
        <taxon>Microbacteriaceae</taxon>
        <taxon>Microbacterium</taxon>
    </lineage>
</organism>
<dbReference type="InterPro" id="IPR036196">
    <property type="entry name" value="Ptyr_pPase_sf"/>
</dbReference>
<dbReference type="SMART" id="SM00226">
    <property type="entry name" value="LMWPc"/>
    <property type="match status" value="1"/>
</dbReference>
<dbReference type="RefSeq" id="WP_229386070.1">
    <property type="nucleotide sequence ID" value="NZ_JAGTTN010000009.1"/>
</dbReference>
<evidence type="ECO:0000256" key="4">
    <source>
        <dbReference type="PIRSR" id="PIRSR617867-1"/>
    </source>
</evidence>
<evidence type="ECO:0000256" key="3">
    <source>
        <dbReference type="ARBA" id="ARBA00022912"/>
    </source>
</evidence>
<dbReference type="InterPro" id="IPR050438">
    <property type="entry name" value="LMW_PTPase"/>
</dbReference>
<dbReference type="InterPro" id="IPR023485">
    <property type="entry name" value="Ptyr_pPase"/>
</dbReference>
<feature type="domain" description="Phosphotyrosine protein phosphatase I" evidence="5">
    <location>
        <begin position="2"/>
        <end position="191"/>
    </location>
</feature>
<evidence type="ECO:0000256" key="1">
    <source>
        <dbReference type="ARBA" id="ARBA00011063"/>
    </source>
</evidence>
<dbReference type="PANTHER" id="PTHR11717">
    <property type="entry name" value="LOW MOLECULAR WEIGHT PROTEIN TYROSINE PHOSPHATASE"/>
    <property type="match status" value="1"/>
</dbReference>
<evidence type="ECO:0000313" key="7">
    <source>
        <dbReference type="Proteomes" id="UP001139354"/>
    </source>
</evidence>
<evidence type="ECO:0000259" key="5">
    <source>
        <dbReference type="SMART" id="SM00226"/>
    </source>
</evidence>
<comment type="similarity">
    <text evidence="1">Belongs to the low molecular weight phosphotyrosine protein phosphatase family.</text>
</comment>
<dbReference type="SUPFAM" id="SSF52788">
    <property type="entry name" value="Phosphotyrosine protein phosphatases I"/>
    <property type="match status" value="1"/>
</dbReference>
<dbReference type="Gene3D" id="3.40.50.2300">
    <property type="match status" value="1"/>
</dbReference>
<evidence type="ECO:0000313" key="6">
    <source>
        <dbReference type="EMBL" id="MCC2034068.1"/>
    </source>
</evidence>
<dbReference type="InterPro" id="IPR017867">
    <property type="entry name" value="Tyr_phospatase_low_mol_wt"/>
</dbReference>
<dbReference type="PANTHER" id="PTHR11717:SF31">
    <property type="entry name" value="LOW MOLECULAR WEIGHT PROTEIN-TYROSINE-PHOSPHATASE ETP-RELATED"/>
    <property type="match status" value="1"/>
</dbReference>
<protein>
    <submittedName>
        <fullName evidence="6">Low molecular weight phosphatase family protein</fullName>
    </submittedName>
</protein>
<keyword evidence="7" id="KW-1185">Reference proteome</keyword>
<keyword evidence="3" id="KW-0904">Protein phosphatase</keyword>
<evidence type="ECO:0000256" key="2">
    <source>
        <dbReference type="ARBA" id="ARBA00022801"/>
    </source>
</evidence>
<feature type="active site" evidence="4">
    <location>
        <position position="14"/>
    </location>
</feature>
<dbReference type="PRINTS" id="PR00719">
    <property type="entry name" value="LMWPTPASE"/>
</dbReference>
<dbReference type="EMBL" id="JAGTTN010000009">
    <property type="protein sequence ID" value="MCC2034068.1"/>
    <property type="molecule type" value="Genomic_DNA"/>
</dbReference>
<keyword evidence="2" id="KW-0378">Hydrolase</keyword>
<dbReference type="GO" id="GO:0004725">
    <property type="term" value="F:protein tyrosine phosphatase activity"/>
    <property type="evidence" value="ECO:0007669"/>
    <property type="project" value="InterPro"/>
</dbReference>
<comment type="caution">
    <text evidence="6">The sequence shown here is derived from an EMBL/GenBank/DDBJ whole genome shotgun (WGS) entry which is preliminary data.</text>
</comment>